<accession>A0A136A1Y3</accession>
<dbReference type="InterPro" id="IPR052363">
    <property type="entry name" value="LPS_export_LptC"/>
</dbReference>
<sequence length="188" mass="21539">MNRVTICIALLFLLALGLSLPDWLAEEDIIPKSQTEEAWVPNYQARTMRSTVYNKDGKINHQVFAQKMEHFDLLGFTLFKFPEYSLYSPTATPWKINANEGTLYDDQRLQFETDVVVTGQTDDGLQQTVSTNFVEINLSDKTMTSDQYVKIVGSNYVINSNGFKANLETQQYELLDHVKTVFQPSTRH</sequence>
<reference evidence="9" key="1">
    <citation type="submission" date="2016-02" db="EMBL/GenBank/DDBJ databases">
        <authorList>
            <person name="Schultz-Johansen M."/>
            <person name="Glaring M.A."/>
            <person name="Bech P.K."/>
            <person name="Stougaard P."/>
        </authorList>
    </citation>
    <scope>NUCLEOTIDE SEQUENCE [LARGE SCALE GENOMIC DNA]</scope>
    <source>
        <strain evidence="9">S66</strain>
    </source>
</reference>
<comment type="function">
    <text evidence="6">Involved in the assembly of lipopolysaccharide (LPS). Required for the translocation of LPS from the inner membrane to the outer membrane. Facilitates the transfer of LPS from the inner membrane to the periplasmic protein LptA. Could be a docking site for LptA.</text>
</comment>
<dbReference type="Pfam" id="PF06835">
    <property type="entry name" value="LptC"/>
    <property type="match status" value="1"/>
</dbReference>
<dbReference type="Proteomes" id="UP000070299">
    <property type="component" value="Unassembled WGS sequence"/>
</dbReference>
<evidence type="ECO:0000256" key="6">
    <source>
        <dbReference type="HAMAP-Rule" id="MF_01915"/>
    </source>
</evidence>
<dbReference type="GO" id="GO:0005886">
    <property type="term" value="C:plasma membrane"/>
    <property type="evidence" value="ECO:0007669"/>
    <property type="project" value="UniProtKB-SubCell"/>
</dbReference>
<dbReference type="InterPro" id="IPR010664">
    <property type="entry name" value="LipoPS_assembly_LptC-rel"/>
</dbReference>
<organism evidence="8 9">
    <name type="scientific">Paraglaciecola hydrolytica</name>
    <dbReference type="NCBI Taxonomy" id="1799789"/>
    <lineage>
        <taxon>Bacteria</taxon>
        <taxon>Pseudomonadati</taxon>
        <taxon>Pseudomonadota</taxon>
        <taxon>Gammaproteobacteria</taxon>
        <taxon>Alteromonadales</taxon>
        <taxon>Alteromonadaceae</taxon>
        <taxon>Paraglaciecola</taxon>
    </lineage>
</organism>
<evidence type="ECO:0000256" key="5">
    <source>
        <dbReference type="ARBA" id="ARBA00023136"/>
    </source>
</evidence>
<dbReference type="PANTHER" id="PTHR37481">
    <property type="entry name" value="LIPOPOLYSACCHARIDE EXPORT SYSTEM PROTEIN LPTC"/>
    <property type="match status" value="1"/>
</dbReference>
<gene>
    <name evidence="6" type="primary">lptC</name>
    <name evidence="8" type="ORF">AX660_13845</name>
</gene>
<keyword evidence="1 6" id="KW-1003">Cell membrane</keyword>
<proteinExistence type="inferred from homology"/>
<keyword evidence="3 6" id="KW-0812">Transmembrane</keyword>
<keyword evidence="2 6" id="KW-0997">Cell inner membrane</keyword>
<dbReference type="InterPro" id="IPR026265">
    <property type="entry name" value="LptC"/>
</dbReference>
<comment type="function">
    <text evidence="7">Required for the translocation of lipopolysaccharide (LPS) from the inner membrane to the outer membrane.</text>
</comment>
<keyword evidence="5 6" id="KW-0472">Membrane</keyword>
<name>A0A136A1Y3_9ALTE</name>
<evidence type="ECO:0000256" key="1">
    <source>
        <dbReference type="ARBA" id="ARBA00022475"/>
    </source>
</evidence>
<protein>
    <recommendedName>
        <fullName evidence="6 7">Lipopolysaccharide export system protein LptC</fullName>
    </recommendedName>
</protein>
<dbReference type="RefSeq" id="WP_068376382.1">
    <property type="nucleotide sequence ID" value="NZ_LSNE01000005.1"/>
</dbReference>
<evidence type="ECO:0000256" key="2">
    <source>
        <dbReference type="ARBA" id="ARBA00022519"/>
    </source>
</evidence>
<dbReference type="STRING" id="1799789.AX660_13845"/>
<comment type="caution">
    <text evidence="8">The sequence shown here is derived from an EMBL/GenBank/DDBJ whole genome shotgun (WGS) entry which is preliminary data.</text>
</comment>
<keyword evidence="4 6" id="KW-1133">Transmembrane helix</keyword>
<dbReference type="GO" id="GO:0015221">
    <property type="term" value="F:lipopolysaccharide transmembrane transporter activity"/>
    <property type="evidence" value="ECO:0007669"/>
    <property type="project" value="InterPro"/>
</dbReference>
<evidence type="ECO:0000256" key="7">
    <source>
        <dbReference type="PIRNR" id="PIRNR028513"/>
    </source>
</evidence>
<dbReference type="GO" id="GO:0043165">
    <property type="term" value="P:Gram-negative-bacterium-type cell outer membrane assembly"/>
    <property type="evidence" value="ECO:0007669"/>
    <property type="project" value="UniProtKB-UniRule"/>
</dbReference>
<evidence type="ECO:0000256" key="4">
    <source>
        <dbReference type="ARBA" id="ARBA00022989"/>
    </source>
</evidence>
<dbReference type="PIRSF" id="PIRSF028513">
    <property type="entry name" value="LptC"/>
    <property type="match status" value="1"/>
</dbReference>
<dbReference type="GO" id="GO:0017089">
    <property type="term" value="F:glycolipid transfer activity"/>
    <property type="evidence" value="ECO:0007669"/>
    <property type="project" value="TreeGrafter"/>
</dbReference>
<comment type="similarity">
    <text evidence="6 7">Belongs to the LptC family.</text>
</comment>
<dbReference type="PANTHER" id="PTHR37481:SF1">
    <property type="entry name" value="LIPOPOLYSACCHARIDE EXPORT SYSTEM PROTEIN LPTC"/>
    <property type="match status" value="1"/>
</dbReference>
<dbReference type="HAMAP" id="MF_01915">
    <property type="entry name" value="LPS_assembly_LptC"/>
    <property type="match status" value="1"/>
</dbReference>
<comment type="subcellular location">
    <subcellularLocation>
        <location evidence="6">Cell inner membrane</location>
        <topology evidence="6">Single-pass membrane protein</topology>
    </subcellularLocation>
</comment>
<keyword evidence="9" id="KW-1185">Reference proteome</keyword>
<evidence type="ECO:0000313" key="8">
    <source>
        <dbReference type="EMBL" id="KXI29224.1"/>
    </source>
</evidence>
<dbReference type="Gene3D" id="2.60.450.10">
    <property type="entry name" value="Lipopolysaccharide (LPS) transport protein A like domain"/>
    <property type="match status" value="1"/>
</dbReference>
<evidence type="ECO:0000256" key="3">
    <source>
        <dbReference type="ARBA" id="ARBA00022692"/>
    </source>
</evidence>
<dbReference type="EMBL" id="LSNE01000005">
    <property type="protein sequence ID" value="KXI29224.1"/>
    <property type="molecule type" value="Genomic_DNA"/>
</dbReference>
<evidence type="ECO:0000313" key="9">
    <source>
        <dbReference type="Proteomes" id="UP000070299"/>
    </source>
</evidence>
<dbReference type="NCBIfam" id="TIGR04409">
    <property type="entry name" value="LptC_YrbK"/>
    <property type="match status" value="1"/>
</dbReference>
<dbReference type="OrthoDB" id="6193381at2"/>
<dbReference type="GO" id="GO:0030288">
    <property type="term" value="C:outer membrane-bounded periplasmic space"/>
    <property type="evidence" value="ECO:0007669"/>
    <property type="project" value="TreeGrafter"/>
</dbReference>
<comment type="subunit">
    <text evidence="6">Component of the lipopolysaccharide transport and assembly complex. Interacts with LptA and the LptBFG transporter complex.</text>
</comment>
<dbReference type="AlphaFoldDB" id="A0A136A1Y3"/>